<evidence type="ECO:0000313" key="1">
    <source>
        <dbReference type="EMBL" id="CUP09077.1"/>
    </source>
</evidence>
<evidence type="ECO:0000313" key="6">
    <source>
        <dbReference type="Proteomes" id="UP000440198"/>
    </source>
</evidence>
<dbReference type="Proteomes" id="UP000421791">
    <property type="component" value="Unassembled WGS sequence"/>
</dbReference>
<gene>
    <name evidence="1" type="ORF">ERS852397_03476</name>
    <name evidence="3" type="ORF">F2Z09_15955</name>
    <name evidence="2" type="ORF">F2Z22_17615</name>
</gene>
<dbReference type="EMBL" id="VWAG01000035">
    <property type="protein sequence ID" value="KAA5254424.1"/>
    <property type="molecule type" value="Genomic_DNA"/>
</dbReference>
<keyword evidence="6" id="KW-1185">Reference proteome</keyword>
<dbReference type="RefSeq" id="WP_007753369.1">
    <property type="nucleotide sequence ID" value="NZ_CABIXA010000029.1"/>
</dbReference>
<evidence type="ECO:0000313" key="4">
    <source>
        <dbReference type="Proteomes" id="UP000095517"/>
    </source>
</evidence>
<accession>A0A174KFX3</accession>
<sequence length="64" mass="7460">MKTKNQKKVDEKEMPLLEQKGYERMLNEIVPVQQTETYRNPTQRVVKDAVRELNPDTNSLGSRG</sequence>
<protein>
    <submittedName>
        <fullName evidence="1">Uncharacterized protein</fullName>
    </submittedName>
</protein>
<reference evidence="5 6" key="2">
    <citation type="journal article" date="2019" name="Nat. Med.">
        <title>A library of human gut bacterial isolates paired with longitudinal multiomics data enables mechanistic microbiome research.</title>
        <authorList>
            <person name="Poyet M."/>
            <person name="Groussin M."/>
            <person name="Gibbons S.M."/>
            <person name="Avila-Pacheco J."/>
            <person name="Jiang X."/>
            <person name="Kearney S.M."/>
            <person name="Perrotta A.R."/>
            <person name="Berdy B."/>
            <person name="Zhao S."/>
            <person name="Lieberman T.D."/>
            <person name="Swanson P.K."/>
            <person name="Smith M."/>
            <person name="Roesemann S."/>
            <person name="Alexander J.E."/>
            <person name="Rich S.A."/>
            <person name="Livny J."/>
            <person name="Vlamakis H."/>
            <person name="Clish C."/>
            <person name="Bullock K."/>
            <person name="Deik A."/>
            <person name="Scott J."/>
            <person name="Pierce K.A."/>
            <person name="Xavier R.J."/>
            <person name="Alm E.J."/>
        </authorList>
    </citation>
    <scope>NUCLEOTIDE SEQUENCE [LARGE SCALE GENOMIC DNA]</scope>
    <source>
        <strain evidence="3 6">BIOML-A2</strain>
        <strain evidence="2 5">BIOML-A6</strain>
    </source>
</reference>
<dbReference type="EMBL" id="CYZH01000029">
    <property type="protein sequence ID" value="CUP09077.1"/>
    <property type="molecule type" value="Genomic_DNA"/>
</dbReference>
<evidence type="ECO:0000313" key="5">
    <source>
        <dbReference type="Proteomes" id="UP000421791"/>
    </source>
</evidence>
<reference evidence="1 4" key="1">
    <citation type="submission" date="2015-09" db="EMBL/GenBank/DDBJ databases">
        <authorList>
            <consortium name="Pathogen Informatics"/>
        </authorList>
    </citation>
    <scope>NUCLEOTIDE SEQUENCE [LARGE SCALE GENOMIC DNA]</scope>
    <source>
        <strain evidence="1 4">2789STDY5608840</strain>
    </source>
</reference>
<dbReference type="Proteomes" id="UP000095517">
    <property type="component" value="Unassembled WGS sequence"/>
</dbReference>
<dbReference type="AlphaFoldDB" id="A0A174KFX3"/>
<evidence type="ECO:0000313" key="2">
    <source>
        <dbReference type="EMBL" id="KAA5228282.1"/>
    </source>
</evidence>
<organism evidence="1 4">
    <name type="scientific">Bacteroides finegoldii</name>
    <dbReference type="NCBI Taxonomy" id="338188"/>
    <lineage>
        <taxon>Bacteria</taxon>
        <taxon>Pseudomonadati</taxon>
        <taxon>Bacteroidota</taxon>
        <taxon>Bacteroidia</taxon>
        <taxon>Bacteroidales</taxon>
        <taxon>Bacteroidaceae</taxon>
        <taxon>Bacteroides</taxon>
    </lineage>
</organism>
<dbReference type="Proteomes" id="UP000440198">
    <property type="component" value="Unassembled WGS sequence"/>
</dbReference>
<proteinExistence type="predicted"/>
<dbReference type="EMBL" id="VWAK01000038">
    <property type="protein sequence ID" value="KAA5228282.1"/>
    <property type="molecule type" value="Genomic_DNA"/>
</dbReference>
<dbReference type="GeneID" id="92988405"/>
<name>A0A174KFX3_9BACE</name>
<evidence type="ECO:0000313" key="3">
    <source>
        <dbReference type="EMBL" id="KAA5254424.1"/>
    </source>
</evidence>